<dbReference type="GO" id="GO:0005634">
    <property type="term" value="C:nucleus"/>
    <property type="evidence" value="ECO:0007669"/>
    <property type="project" value="UniProtKB-SubCell"/>
</dbReference>
<feature type="domain" description="RSE1/DDB1/CPSF1 first beta-propeller" evidence="5">
    <location>
        <begin position="104"/>
        <end position="323"/>
    </location>
</feature>
<keyword evidence="2" id="KW-0539">Nucleus</keyword>
<organism evidence="7 8">
    <name type="scientific">Mucor saturninus</name>
    <dbReference type="NCBI Taxonomy" id="64648"/>
    <lineage>
        <taxon>Eukaryota</taxon>
        <taxon>Fungi</taxon>
        <taxon>Fungi incertae sedis</taxon>
        <taxon>Mucoromycota</taxon>
        <taxon>Mucoromycotina</taxon>
        <taxon>Mucoromycetes</taxon>
        <taxon>Mucorales</taxon>
        <taxon>Mucorineae</taxon>
        <taxon>Mucoraceae</taxon>
        <taxon>Mucor</taxon>
    </lineage>
</organism>
<proteinExistence type="predicted"/>
<evidence type="ECO:0000256" key="2">
    <source>
        <dbReference type="ARBA" id="ARBA00023242"/>
    </source>
</evidence>
<evidence type="ECO:0000259" key="4">
    <source>
        <dbReference type="Pfam" id="PF03178"/>
    </source>
</evidence>
<reference evidence="7" key="1">
    <citation type="submission" date="2020-12" db="EMBL/GenBank/DDBJ databases">
        <title>Metabolic potential, ecology and presence of endohyphal bacteria is reflected in genomic diversity of Mucoromycotina.</title>
        <authorList>
            <person name="Muszewska A."/>
            <person name="Okrasinska A."/>
            <person name="Steczkiewicz K."/>
            <person name="Drgas O."/>
            <person name="Orlowska M."/>
            <person name="Perlinska-Lenart U."/>
            <person name="Aleksandrzak-Piekarczyk T."/>
            <person name="Szatraj K."/>
            <person name="Zielenkiewicz U."/>
            <person name="Pilsyk S."/>
            <person name="Malc E."/>
            <person name="Mieczkowski P."/>
            <person name="Kruszewska J.S."/>
            <person name="Biernat P."/>
            <person name="Pawlowska J."/>
        </authorList>
    </citation>
    <scope>NUCLEOTIDE SEQUENCE</scope>
    <source>
        <strain evidence="7">WA0000017839</strain>
    </source>
</reference>
<protein>
    <recommendedName>
        <fullName evidence="9">DNA damage-binding protein 1</fullName>
    </recommendedName>
</protein>
<dbReference type="InterPro" id="IPR004871">
    <property type="entry name" value="RSE1/DDB1/CPSF1_C"/>
</dbReference>
<dbReference type="OrthoDB" id="433457at2759"/>
<accession>A0A8H7R8B8</accession>
<evidence type="ECO:0008006" key="9">
    <source>
        <dbReference type="Google" id="ProtNLM"/>
    </source>
</evidence>
<feature type="compositionally biased region" description="Low complexity" evidence="3">
    <location>
        <begin position="1529"/>
        <end position="1545"/>
    </location>
</feature>
<evidence type="ECO:0000256" key="1">
    <source>
        <dbReference type="ARBA" id="ARBA00004123"/>
    </source>
</evidence>
<evidence type="ECO:0000313" key="8">
    <source>
        <dbReference type="Proteomes" id="UP000603453"/>
    </source>
</evidence>
<dbReference type="InterPro" id="IPR015943">
    <property type="entry name" value="WD40/YVTN_repeat-like_dom_sf"/>
</dbReference>
<dbReference type="SUPFAM" id="SSF50969">
    <property type="entry name" value="YVTN repeat-like/Quinoprotein amine dehydrogenase"/>
    <property type="match status" value="1"/>
</dbReference>
<evidence type="ECO:0000259" key="6">
    <source>
        <dbReference type="Pfam" id="PF23726"/>
    </source>
</evidence>
<name>A0A8H7R8B8_9FUNG</name>
<dbReference type="Gene3D" id="1.20.58.1520">
    <property type="match status" value="1"/>
</dbReference>
<dbReference type="GO" id="GO:0003676">
    <property type="term" value="F:nucleic acid binding"/>
    <property type="evidence" value="ECO:0007669"/>
    <property type="project" value="InterPro"/>
</dbReference>
<dbReference type="Pfam" id="PF23726">
    <property type="entry name" value="Beta-prop_RSE1_2nd"/>
    <property type="match status" value="1"/>
</dbReference>
<dbReference type="Pfam" id="PF03999">
    <property type="entry name" value="MAP65_ASE1"/>
    <property type="match status" value="1"/>
</dbReference>
<dbReference type="Proteomes" id="UP000603453">
    <property type="component" value="Unassembled WGS sequence"/>
</dbReference>
<dbReference type="Pfam" id="PF03178">
    <property type="entry name" value="CPSF_A"/>
    <property type="match status" value="1"/>
</dbReference>
<dbReference type="Pfam" id="PF10433">
    <property type="entry name" value="Beta-prop_RSE1_1st"/>
    <property type="match status" value="2"/>
</dbReference>
<evidence type="ECO:0000313" key="7">
    <source>
        <dbReference type="EMBL" id="KAG2205780.1"/>
    </source>
</evidence>
<feature type="domain" description="RSE1/DDB1/CPSF1 first beta-propeller" evidence="5">
    <location>
        <begin position="15"/>
        <end position="71"/>
    </location>
</feature>
<evidence type="ECO:0000256" key="3">
    <source>
        <dbReference type="SAM" id="MobiDB-lite"/>
    </source>
</evidence>
<comment type="caution">
    <text evidence="7">The sequence shown here is derived from an EMBL/GenBank/DDBJ whole genome shotgun (WGS) entry which is preliminary data.</text>
</comment>
<gene>
    <name evidence="7" type="ORF">INT47_003963</name>
</gene>
<feature type="region of interest" description="Disordered" evidence="3">
    <location>
        <begin position="1492"/>
        <end position="1545"/>
    </location>
</feature>
<feature type="compositionally biased region" description="Low complexity" evidence="3">
    <location>
        <begin position="1506"/>
        <end position="1523"/>
    </location>
</feature>
<dbReference type="InterPro" id="IPR011044">
    <property type="entry name" value="Quino_amine_DH_bsu"/>
</dbReference>
<dbReference type="InterPro" id="IPR050358">
    <property type="entry name" value="RSE1/DDB1/CFT1"/>
</dbReference>
<sequence>MHKHHVVTTINPETAVTCAAKGKFINANEDNLIICKGSTIEIYEVLLNGIKTFTQFNIFGVISSIQVLQLTSIITEGHGILEETNARVSDQPISTAFDKETNTVFISAFTGILFAVTPPKSSTESFKPTPIRTHEFDITSMVSLKGIQQSAIATLSGEISELKYIKAFKYKPGSNEIINDEKLTCKVEATTHTLISVPDPIGGVLAIGEYIISYHDLNFTSGGTKELSIDLVTVTAHTFLHDSFNQCILGDSEGYLYLLTLEISNMKVTGIVSTLIGQASLPNTIIDLGNNLLYIGSCQADSCIVKLVPNTLRKHTVEVIRTFSNLGPIVDFCLFDYDGQGEQTMVCCSGVDKNGSLRIVENGVGFTENFILDIPLTSDIWTLGGKLLVVSTAFETMFLKPINPFEMVEYQSTGALVLNEITLATALTPGNNIIQVTPSSVRLVSHEAVQLLAEWQPPYQEKIVMAKVTATQCVLCYGTGMLVYLEIADNALIPTSVKQFPDIACINLSLKHENGTDKDYVTIGMCFTPLVRIMQLPYLNPVLELALDHIPVIKDVLLTRLEGVQYFMILLGDGTLLSYKITLKNDSAATLADQRQTMVGTYSNAMYPFIQDGQQKIFVAGIRPTIVSSWHGTLFFSIVNLKNVYALAPFDNMLILMTDKGLLFGQTDSGQKLHHTKIELDGEMPTNIEYFPVSKFLAVGTVTSQKDVNNEYVKRIGKIQILDAQTFKDSYSLPTNEVIQSLAVARFSAYPNQEYLFVGTIIEKKDDPDHDTGRILVFDFKENSQCELLDQVSVPGVVYSMKAFQNSMVASVNGSIYTLQKFQPDLPMGERIEFKSNLHNNVIALNLDTFGNRVLVGDLMQSVSVLEMTEKDPLSLKLYANDTKPAWLTAVKFISESVYIAADDKNNLFTLTVDMTRQPIPKSSSSSYTMPIGEVKRLTLEGGFHIGSLVNCCRQDILKDVLSNLTKQEDTNATRSRITATYSPFTFATIHGSIGTSVIAELESLISQERKEKTLLSANIEDVLANIEYASNLLGVSLENMLNTSIVDDNFTLSPDMLTIYNSLNPTYPKERALIELDSRLSHEISIRQLHVTDWLSLIQKLCKELVIPFKFKETEEYLNQDLSWATIQLISCEVRDLQETRSSRLVKFDMLVKTIHYYWHILNYEKTNLDPIEVSLAALFENFPLDIDIYNITTQDAAFSYYEHPTNELKLSQDTLDILYTKNEALKSLFDQRYQLYHKSVIKVKAVWEEFNIPILERPTIPTSLSNKDMLTLKNIVDSIEPLVKSVFDKYIQQFKDQLIPLWDACLLSEIERKEFITSLYDKNTKLEIKTEVDNHMTYLKSIHYEGQALKALMKERKDLIQKMIDFEKTASDPKRLFQASFRLIEEEKWRNTCLPRLLQLDRALIKAIGEFEKLAGKPVMIGERRYLDTLLDEIADREANQTFFGFLSSEPVDRPVSKRMKNRPASVGSIGSIVVQNKKPQLKSRAVSAIITTSNNNMPKKIKPSQSMPLSKKQQQLQKKSSSSRKNSNTPDNTPNTTDLTNDDLYSTTAYINSNITLTKAFKPQRGGSQMSSMIPIASRTALTSTKSL</sequence>
<comment type="subcellular location">
    <subcellularLocation>
        <location evidence="1">Nucleus</location>
    </subcellularLocation>
</comment>
<dbReference type="Gene3D" id="2.130.10.10">
    <property type="entry name" value="YVTN repeat-like/Quinoprotein amine dehydrogenase"/>
    <property type="match status" value="3"/>
</dbReference>
<dbReference type="EMBL" id="JAEPRD010000034">
    <property type="protein sequence ID" value="KAG2205780.1"/>
    <property type="molecule type" value="Genomic_DNA"/>
</dbReference>
<feature type="domain" description="RSE1/DDB1/CPSF1 second beta-propeller" evidence="6">
    <location>
        <begin position="374"/>
        <end position="662"/>
    </location>
</feature>
<dbReference type="InterPro" id="IPR018846">
    <property type="entry name" value="Beta-prop_RSE1/DDB1/CPSF1_1st"/>
</dbReference>
<feature type="domain" description="RSE1/DDB1/CPSF1 C-terminal" evidence="4">
    <location>
        <begin position="718"/>
        <end position="996"/>
    </location>
</feature>
<dbReference type="PANTHER" id="PTHR10644">
    <property type="entry name" value="DNA REPAIR/RNA PROCESSING CPSF FAMILY"/>
    <property type="match status" value="1"/>
</dbReference>
<evidence type="ECO:0000259" key="5">
    <source>
        <dbReference type="Pfam" id="PF10433"/>
    </source>
</evidence>
<keyword evidence="8" id="KW-1185">Reference proteome</keyword>
<dbReference type="InterPro" id="IPR058543">
    <property type="entry name" value="Beta-prop_RSE1/DDB1/CPSF1_2nd"/>
</dbReference>